<gene>
    <name evidence="1" type="ORF">E6P14_06945</name>
</gene>
<evidence type="ECO:0000313" key="1">
    <source>
        <dbReference type="EMBL" id="QCP90607.1"/>
    </source>
</evidence>
<name>A0A4P8JVR9_HALMA</name>
<dbReference type="EMBL" id="CP039138">
    <property type="protein sequence ID" value="QCP90607.1"/>
    <property type="molecule type" value="Genomic_DNA"/>
</dbReference>
<dbReference type="Pfam" id="PF10977">
    <property type="entry name" value="DUF2797"/>
    <property type="match status" value="1"/>
</dbReference>
<protein>
    <submittedName>
        <fullName evidence="1">DUF2797 domain-containing protein</fullName>
    </submittedName>
</protein>
<dbReference type="GeneID" id="64822492"/>
<proteinExistence type="predicted"/>
<accession>A0A4P8JVR9</accession>
<dbReference type="AlphaFoldDB" id="A0A4P8JVR9"/>
<sequence>MRLRAEPPDVQVVGYRTRVDEHAALLLAEDGSVTTERLDPNTDLSYTLGERHCAGAVDGDRHFHCDNDSAPYCPEHTDIWPCARCTGDCNKPLDTCDEEHAVYLAAFAPDVIKVGVTRSWRLETRLREQGADRAAHLRTVADGRIARQVEADIAVELGDRVRVPTKISGFDQSVDTDWWASLCERYDPLATYDFEYDLPLSDRPMAETLATGTVRGTKGRVAVLENNGSVYAVDLRQLVGYELTDGGTDRDLQSSLGAFG</sequence>
<evidence type="ECO:0000313" key="2">
    <source>
        <dbReference type="Proteomes" id="UP000298722"/>
    </source>
</evidence>
<dbReference type="InterPro" id="IPR021246">
    <property type="entry name" value="DUF2797"/>
</dbReference>
<organism evidence="1 2">
    <name type="scientific">Haloarcula marismortui (strain ATCC 43049 / DSM 3752 / JCM 8966 / VKM B-1809)</name>
    <name type="common">Halobacterium marismortui</name>
    <dbReference type="NCBI Taxonomy" id="272569"/>
    <lineage>
        <taxon>Archaea</taxon>
        <taxon>Methanobacteriati</taxon>
        <taxon>Methanobacteriota</taxon>
        <taxon>Stenosarchaea group</taxon>
        <taxon>Halobacteria</taxon>
        <taxon>Halobacteriales</taxon>
        <taxon>Haloarculaceae</taxon>
        <taxon>Haloarcula</taxon>
    </lineage>
</organism>
<dbReference type="RefSeq" id="WP_004961444.1">
    <property type="nucleotide sequence ID" value="NC_006396.1"/>
</dbReference>
<reference evidence="1 2" key="1">
    <citation type="submission" date="2019-04" db="EMBL/GenBank/DDBJ databases">
        <title>Methylomes of two halophilic Archaea, Haloarcula marismortui and Haloferax mediterranei.</title>
        <authorList>
            <person name="DasSarma S."/>
            <person name="DasSarma P."/>
            <person name="DasSarma S."/>
            <person name="Fomenkov A."/>
            <person name="Vincze T."/>
            <person name="Anton B.P."/>
            <person name="Roberts R.J."/>
        </authorList>
    </citation>
    <scope>NUCLEOTIDE SEQUENCE [LARGE SCALE GENOMIC DNA]</scope>
    <source>
        <strain evidence="1 2">ATCC 43049</strain>
    </source>
</reference>
<dbReference type="Proteomes" id="UP000298722">
    <property type="component" value="Chromosome"/>
</dbReference>